<gene>
    <name evidence="1" type="ORF">SAMN05444972_10425</name>
</gene>
<sequence length="35" mass="3953">MLFAWLRLVSGGVSFGQKKIIPYSEGTMEGKSMFR</sequence>
<name>A0A1I6R1K5_9BACL</name>
<organism evidence="1 2">
    <name type="scientific">Marininema halotolerans</name>
    <dbReference type="NCBI Taxonomy" id="1155944"/>
    <lineage>
        <taxon>Bacteria</taxon>
        <taxon>Bacillati</taxon>
        <taxon>Bacillota</taxon>
        <taxon>Bacilli</taxon>
        <taxon>Bacillales</taxon>
        <taxon>Thermoactinomycetaceae</taxon>
        <taxon>Marininema</taxon>
    </lineage>
</organism>
<evidence type="ECO:0000313" key="2">
    <source>
        <dbReference type="Proteomes" id="UP000198660"/>
    </source>
</evidence>
<protein>
    <submittedName>
        <fullName evidence="1">Uncharacterized protein</fullName>
    </submittedName>
</protein>
<keyword evidence="2" id="KW-1185">Reference proteome</keyword>
<dbReference type="EMBL" id="FPAA01000004">
    <property type="protein sequence ID" value="SFS58545.1"/>
    <property type="molecule type" value="Genomic_DNA"/>
</dbReference>
<reference evidence="2" key="1">
    <citation type="submission" date="2016-10" db="EMBL/GenBank/DDBJ databases">
        <authorList>
            <person name="Varghese N."/>
            <person name="Submissions S."/>
        </authorList>
    </citation>
    <scope>NUCLEOTIDE SEQUENCE [LARGE SCALE GENOMIC DNA]</scope>
    <source>
        <strain evidence="2">DSM 45789</strain>
    </source>
</reference>
<accession>A0A1I6R1K5</accession>
<dbReference type="Proteomes" id="UP000198660">
    <property type="component" value="Unassembled WGS sequence"/>
</dbReference>
<proteinExistence type="predicted"/>
<dbReference type="AlphaFoldDB" id="A0A1I6R1K5"/>
<evidence type="ECO:0000313" key="1">
    <source>
        <dbReference type="EMBL" id="SFS58545.1"/>
    </source>
</evidence>